<sequence>MSNFYDNDDRLWDREFLSENGCDHEKQQGKHKSRRNKHNRRQLSDQKRQQFEAQPNTHQSPRWQ</sequence>
<gene>
    <name evidence="2" type="ORF">FM038_006615</name>
</gene>
<dbReference type="RefSeq" id="WP_142872513.1">
    <property type="nucleotide sequence ID" value="NZ_CP045503.2"/>
</dbReference>
<evidence type="ECO:0000313" key="2">
    <source>
        <dbReference type="EMBL" id="QPG57146.1"/>
    </source>
</evidence>
<protein>
    <submittedName>
        <fullName evidence="2">Uncharacterized protein</fullName>
    </submittedName>
</protein>
<feature type="region of interest" description="Disordered" evidence="1">
    <location>
        <begin position="18"/>
        <end position="64"/>
    </location>
</feature>
<reference evidence="2" key="1">
    <citation type="submission" date="2021-07" db="EMBL/GenBank/DDBJ databases">
        <title>Shewanella sp. YLB-07 whole genome sequence.</title>
        <authorList>
            <person name="Yu L."/>
        </authorList>
    </citation>
    <scope>NUCLEOTIDE SEQUENCE</scope>
    <source>
        <strain evidence="2">YLB-08</strain>
    </source>
</reference>
<keyword evidence="3" id="KW-1185">Reference proteome</keyword>
<proteinExistence type="predicted"/>
<accession>A0ABX6V3D3</accession>
<evidence type="ECO:0000313" key="3">
    <source>
        <dbReference type="Proteomes" id="UP000316416"/>
    </source>
</evidence>
<feature type="compositionally biased region" description="Basic residues" evidence="1">
    <location>
        <begin position="29"/>
        <end position="41"/>
    </location>
</feature>
<evidence type="ECO:0000256" key="1">
    <source>
        <dbReference type="SAM" id="MobiDB-lite"/>
    </source>
</evidence>
<dbReference type="EMBL" id="CP045503">
    <property type="protein sequence ID" value="QPG57146.1"/>
    <property type="molecule type" value="Genomic_DNA"/>
</dbReference>
<feature type="compositionally biased region" description="Basic and acidic residues" evidence="1">
    <location>
        <begin position="18"/>
        <end position="28"/>
    </location>
</feature>
<organism evidence="2 3">
    <name type="scientific">Shewanella eurypsychrophilus</name>
    <dbReference type="NCBI Taxonomy" id="2593656"/>
    <lineage>
        <taxon>Bacteria</taxon>
        <taxon>Pseudomonadati</taxon>
        <taxon>Pseudomonadota</taxon>
        <taxon>Gammaproteobacteria</taxon>
        <taxon>Alteromonadales</taxon>
        <taxon>Shewanellaceae</taxon>
        <taxon>Shewanella</taxon>
    </lineage>
</organism>
<name>A0ABX6V3D3_9GAMM</name>
<feature type="compositionally biased region" description="Polar residues" evidence="1">
    <location>
        <begin position="51"/>
        <end position="64"/>
    </location>
</feature>
<dbReference type="Proteomes" id="UP000316416">
    <property type="component" value="Chromosome"/>
</dbReference>